<dbReference type="AlphaFoldDB" id="A0A8S4C2E8"/>
<dbReference type="EMBL" id="CAJVAF010000270">
    <property type="protein sequence ID" value="CAG7592450.1"/>
    <property type="molecule type" value="Genomic_DNA"/>
</dbReference>
<dbReference type="SUPFAM" id="SSF51735">
    <property type="entry name" value="NAD(P)-binding Rossmann-fold domains"/>
    <property type="match status" value="1"/>
</dbReference>
<dbReference type="Proteomes" id="UP000837675">
    <property type="component" value="Unassembled WGS sequence"/>
</dbReference>
<dbReference type="InterPro" id="IPR036291">
    <property type="entry name" value="NAD(P)-bd_dom_sf"/>
</dbReference>
<dbReference type="PRINTS" id="PR01397">
    <property type="entry name" value="DHBDHDRGNASE"/>
</dbReference>
<name>A0A8S4C2E8_9ACAR</name>
<comment type="catalytic activity">
    <reaction evidence="3">
        <text>a (3R)-hydroxyacyl-[ACP] + NADP(+) = a 3-oxoacyl-[ACP] + NADPH + H(+)</text>
        <dbReference type="Rhea" id="RHEA:17397"/>
        <dbReference type="Rhea" id="RHEA-COMP:9916"/>
        <dbReference type="Rhea" id="RHEA-COMP:9945"/>
        <dbReference type="ChEBI" id="CHEBI:15378"/>
        <dbReference type="ChEBI" id="CHEBI:57783"/>
        <dbReference type="ChEBI" id="CHEBI:58349"/>
        <dbReference type="ChEBI" id="CHEBI:78776"/>
        <dbReference type="ChEBI" id="CHEBI:78827"/>
        <dbReference type="EC" id="1.1.1.100"/>
    </reaction>
</comment>
<dbReference type="PANTHER" id="PTHR42879:SF2">
    <property type="entry name" value="3-OXOACYL-[ACYL-CARRIER-PROTEIN] REDUCTASE FABG"/>
    <property type="match status" value="1"/>
</dbReference>
<keyword evidence="5" id="KW-1185">Reference proteome</keyword>
<dbReference type="InterPro" id="IPR003560">
    <property type="entry name" value="DHB_DH"/>
</dbReference>
<dbReference type="EC" id="1.1.1.100" evidence="2"/>
<evidence type="ECO:0000256" key="1">
    <source>
        <dbReference type="ARBA" id="ARBA00006484"/>
    </source>
</evidence>
<proteinExistence type="inferred from homology"/>
<dbReference type="GO" id="GO:0019290">
    <property type="term" value="P:siderophore biosynthetic process"/>
    <property type="evidence" value="ECO:0007669"/>
    <property type="project" value="InterPro"/>
</dbReference>
<reference evidence="4" key="1">
    <citation type="submission" date="2021-06" db="EMBL/GenBank/DDBJ databases">
        <authorList>
            <person name="Nardi T."/>
            <person name="Nardi T."/>
        </authorList>
    </citation>
    <scope>NUCLEOTIDE SEQUENCE</scope>
</reference>
<evidence type="ECO:0000256" key="2">
    <source>
        <dbReference type="ARBA" id="ARBA00012948"/>
    </source>
</evidence>
<organism evidence="4 5">
    <name type="scientific">Hyalomma marginatum</name>
    <dbReference type="NCBI Taxonomy" id="34627"/>
    <lineage>
        <taxon>Eukaryota</taxon>
        <taxon>Metazoa</taxon>
        <taxon>Ecdysozoa</taxon>
        <taxon>Arthropoda</taxon>
        <taxon>Chelicerata</taxon>
        <taxon>Arachnida</taxon>
        <taxon>Acari</taxon>
        <taxon>Parasitiformes</taxon>
        <taxon>Ixodida</taxon>
        <taxon>Ixodoidea</taxon>
        <taxon>Ixodidae</taxon>
        <taxon>Hyalomminae</taxon>
        <taxon>Hyalomma</taxon>
    </lineage>
</organism>
<dbReference type="InterPro" id="IPR050259">
    <property type="entry name" value="SDR"/>
</dbReference>
<dbReference type="Gene3D" id="3.40.50.720">
    <property type="entry name" value="NAD(P)-binding Rossmann-like Domain"/>
    <property type="match status" value="1"/>
</dbReference>
<dbReference type="GO" id="GO:0004316">
    <property type="term" value="F:3-oxoacyl-[acyl-carrier-protein] reductase (NADPH) activity"/>
    <property type="evidence" value="ECO:0007669"/>
    <property type="project" value="UniProtKB-EC"/>
</dbReference>
<accession>A0A8S4C2E8</accession>
<comment type="caution">
    <text evidence="4">The sequence shown here is derived from an EMBL/GenBank/DDBJ whole genome shotgun (WGS) entry which is preliminary data.</text>
</comment>
<comment type="similarity">
    <text evidence="1">Belongs to the short-chain dehydrogenases/reductases (SDR) family.</text>
</comment>
<sequence length="140" mass="15512">MRRVLVAGGTRGIGYAIAISFKNAGYKVCVAYIGRPAEAQKIGKEGISALEWDVSNFEVCKANISKAEERLGGNVEILINNAGITRDGMLHKQSRENWDALIDVNLSSVFNMSRVVIEKMRENKFGRIISMSSVWYARAN</sequence>
<protein>
    <recommendedName>
        <fullName evidence="2">3-oxoacyl-[acyl-carrier-protein] reductase</fullName>
        <ecNumber evidence="2">1.1.1.100</ecNumber>
    </recommendedName>
</protein>
<evidence type="ECO:0000313" key="5">
    <source>
        <dbReference type="Proteomes" id="UP000837675"/>
    </source>
</evidence>
<dbReference type="GO" id="GO:0008667">
    <property type="term" value="F:2,3-dihydro-2,3-dihydroxybenzoate dehydrogenase activity"/>
    <property type="evidence" value="ECO:0007669"/>
    <property type="project" value="InterPro"/>
</dbReference>
<evidence type="ECO:0000313" key="4">
    <source>
        <dbReference type="EMBL" id="CAG7592450.1"/>
    </source>
</evidence>
<evidence type="ECO:0000256" key="3">
    <source>
        <dbReference type="ARBA" id="ARBA00048508"/>
    </source>
</evidence>
<dbReference type="Pfam" id="PF00106">
    <property type="entry name" value="adh_short"/>
    <property type="match status" value="1"/>
</dbReference>
<dbReference type="InterPro" id="IPR002347">
    <property type="entry name" value="SDR_fam"/>
</dbReference>
<gene>
    <name evidence="4" type="ORF">MHYMCMPASI_00565</name>
</gene>
<dbReference type="PANTHER" id="PTHR42879">
    <property type="entry name" value="3-OXOACYL-(ACYL-CARRIER-PROTEIN) REDUCTASE"/>
    <property type="match status" value="1"/>
</dbReference>
<dbReference type="PRINTS" id="PR00080">
    <property type="entry name" value="SDRFAMILY"/>
</dbReference>